<dbReference type="GO" id="GO:0006646">
    <property type="term" value="P:phosphatidylethanolamine biosynthetic process"/>
    <property type="evidence" value="ECO:0007669"/>
    <property type="project" value="TreeGrafter"/>
</dbReference>
<protein>
    <submittedName>
        <fullName evidence="6">Phosphatidylserine decarboxylase</fullName>
    </submittedName>
</protein>
<dbReference type="InterPro" id="IPR003817">
    <property type="entry name" value="PS_Dcarbxylase"/>
</dbReference>
<dbReference type="EMBL" id="FCOC02000006">
    <property type="protein sequence ID" value="SAL30417.1"/>
    <property type="molecule type" value="Genomic_DNA"/>
</dbReference>
<evidence type="ECO:0000313" key="6">
    <source>
        <dbReference type="EMBL" id="SAL30417.1"/>
    </source>
</evidence>
<evidence type="ECO:0000259" key="5">
    <source>
        <dbReference type="Pfam" id="PF12588"/>
    </source>
</evidence>
<sequence length="258" mass="29215">MRQIRRRIGEWLPREEDVVARFRKEFAAHARKRANAAQTNSAVADLAAFIRDDPVVRMDFTRAIGQAREAGFKLGYADIDEFIVLLDAMLTYAPPFSESSLIHCPVNALLDWPMVMPSGYALFRDPAFNAHLKRVLNVWSAFVSGPYSREHLNTRSPNGWFSHEADSKIGLSQFLCDPAKPYWGYASWNHFFTREFKPGARPVAQPGNDKVIFSACEASPYNIHDNVKLQDAFWIKSQPYSLIETNSDISSMAGRLIA</sequence>
<dbReference type="PANTHER" id="PTHR10067:SF9">
    <property type="entry name" value="PHOSPHATIDYLSERINE DECARBOXYLASE FAMILY PROTEIN (AFU_ORTHOLOGUE AFUA_7G01730)"/>
    <property type="match status" value="1"/>
</dbReference>
<evidence type="ECO:0000256" key="4">
    <source>
        <dbReference type="ARBA" id="ARBA00023317"/>
    </source>
</evidence>
<dbReference type="PANTHER" id="PTHR10067">
    <property type="entry name" value="PHOSPHATIDYLSERINE DECARBOXYLASE"/>
    <property type="match status" value="1"/>
</dbReference>
<keyword evidence="2" id="KW-0865">Zymogen</keyword>
<evidence type="ECO:0000313" key="7">
    <source>
        <dbReference type="Proteomes" id="UP000054893"/>
    </source>
</evidence>
<proteinExistence type="predicted"/>
<dbReference type="GO" id="GO:0004609">
    <property type="term" value="F:phosphatidylserine decarboxylase activity"/>
    <property type="evidence" value="ECO:0007669"/>
    <property type="project" value="InterPro"/>
</dbReference>
<accession>A0A158GES6</accession>
<reference evidence="6 7" key="1">
    <citation type="submission" date="2016-01" db="EMBL/GenBank/DDBJ databases">
        <authorList>
            <person name="Oliw E.H."/>
        </authorList>
    </citation>
    <scope>NUCLEOTIDE SEQUENCE [LARGE SCALE GENOMIC DNA]</scope>
    <source>
        <strain evidence="6">LMG 22029</strain>
    </source>
</reference>
<name>A0A158GES6_CABSO</name>
<dbReference type="Proteomes" id="UP000054893">
    <property type="component" value="Unassembled WGS sequence"/>
</dbReference>
<gene>
    <name evidence="6" type="ORF">AWB64_02683</name>
</gene>
<keyword evidence="3" id="KW-0456">Lyase</keyword>
<keyword evidence="1" id="KW-0210">Decarboxylase</keyword>
<dbReference type="Pfam" id="PF12588">
    <property type="entry name" value="PSDC"/>
    <property type="match status" value="1"/>
</dbReference>
<dbReference type="AlphaFoldDB" id="A0A158GES6"/>
<dbReference type="Pfam" id="PF02666">
    <property type="entry name" value="PS_Dcarbxylase"/>
    <property type="match status" value="1"/>
</dbReference>
<organism evidence="6 7">
    <name type="scientific">Caballeronia sordidicola</name>
    <name type="common">Burkholderia sordidicola</name>
    <dbReference type="NCBI Taxonomy" id="196367"/>
    <lineage>
        <taxon>Bacteria</taxon>
        <taxon>Pseudomonadati</taxon>
        <taxon>Pseudomonadota</taxon>
        <taxon>Betaproteobacteria</taxon>
        <taxon>Burkholderiales</taxon>
        <taxon>Burkholderiaceae</taxon>
        <taxon>Caballeronia</taxon>
    </lineage>
</organism>
<keyword evidence="4" id="KW-0670">Pyruvate</keyword>
<feature type="domain" description="L-tryptophan decarboxylase PsiD-like" evidence="5">
    <location>
        <begin position="42"/>
        <end position="168"/>
    </location>
</feature>
<dbReference type="InterPro" id="IPR022237">
    <property type="entry name" value="PsiD-like"/>
</dbReference>
<evidence type="ECO:0000256" key="3">
    <source>
        <dbReference type="ARBA" id="ARBA00023239"/>
    </source>
</evidence>
<evidence type="ECO:0000256" key="1">
    <source>
        <dbReference type="ARBA" id="ARBA00022793"/>
    </source>
</evidence>
<evidence type="ECO:0000256" key="2">
    <source>
        <dbReference type="ARBA" id="ARBA00023145"/>
    </source>
</evidence>